<dbReference type="SUPFAM" id="SSF53474">
    <property type="entry name" value="alpha/beta-Hydrolases"/>
    <property type="match status" value="1"/>
</dbReference>
<dbReference type="InterPro" id="IPR029058">
    <property type="entry name" value="AB_hydrolase_fold"/>
</dbReference>
<dbReference type="Gene3D" id="3.40.50.1820">
    <property type="entry name" value="alpha/beta hydrolase"/>
    <property type="match status" value="1"/>
</dbReference>
<keyword evidence="2" id="KW-0378">Hydrolase</keyword>
<dbReference type="EMBL" id="JADQTO010000006">
    <property type="protein sequence ID" value="MBG0562761.1"/>
    <property type="molecule type" value="Genomic_DNA"/>
</dbReference>
<dbReference type="AlphaFoldDB" id="A0A931C892"/>
<keyword evidence="3" id="KW-1185">Reference proteome</keyword>
<protein>
    <submittedName>
        <fullName evidence="2">Alpha/beta hydrolase</fullName>
    </submittedName>
</protein>
<feature type="domain" description="AB hydrolase-1" evidence="1">
    <location>
        <begin position="15"/>
        <end position="263"/>
    </location>
</feature>
<dbReference type="Proteomes" id="UP000598146">
    <property type="component" value="Unassembled WGS sequence"/>
</dbReference>
<evidence type="ECO:0000313" key="3">
    <source>
        <dbReference type="Proteomes" id="UP000598146"/>
    </source>
</evidence>
<dbReference type="PANTHER" id="PTHR46438">
    <property type="entry name" value="ALPHA/BETA-HYDROLASES SUPERFAMILY PROTEIN"/>
    <property type="match status" value="1"/>
</dbReference>
<dbReference type="InterPro" id="IPR000073">
    <property type="entry name" value="AB_hydrolase_1"/>
</dbReference>
<evidence type="ECO:0000313" key="2">
    <source>
        <dbReference type="EMBL" id="MBG0562761.1"/>
    </source>
</evidence>
<dbReference type="PANTHER" id="PTHR46438:SF11">
    <property type="entry name" value="LIPASE-RELATED"/>
    <property type="match status" value="1"/>
</dbReference>
<dbReference type="Pfam" id="PF12697">
    <property type="entry name" value="Abhydrolase_6"/>
    <property type="match status" value="1"/>
</dbReference>
<proteinExistence type="predicted"/>
<comment type="caution">
    <text evidence="2">The sequence shown here is derived from an EMBL/GenBank/DDBJ whole genome shotgun (WGS) entry which is preliminary data.</text>
</comment>
<organism evidence="2 3">
    <name type="scientific">Actinoplanes aureus</name>
    <dbReference type="NCBI Taxonomy" id="2792083"/>
    <lineage>
        <taxon>Bacteria</taxon>
        <taxon>Bacillati</taxon>
        <taxon>Actinomycetota</taxon>
        <taxon>Actinomycetes</taxon>
        <taxon>Micromonosporales</taxon>
        <taxon>Micromonosporaceae</taxon>
        <taxon>Actinoplanes</taxon>
    </lineage>
</organism>
<dbReference type="GO" id="GO:0016787">
    <property type="term" value="F:hydrolase activity"/>
    <property type="evidence" value="ECO:0007669"/>
    <property type="project" value="UniProtKB-KW"/>
</dbReference>
<gene>
    <name evidence="2" type="ORF">I4J89_14995</name>
</gene>
<dbReference type="RefSeq" id="WP_196414557.1">
    <property type="nucleotide sequence ID" value="NZ_JADQTO010000006.1"/>
</dbReference>
<reference evidence="2" key="1">
    <citation type="submission" date="2020-11" db="EMBL/GenBank/DDBJ databases">
        <title>Isolation and identification of active actinomycetes.</title>
        <authorList>
            <person name="Sun X."/>
        </authorList>
    </citation>
    <scope>NUCLEOTIDE SEQUENCE</scope>
    <source>
        <strain evidence="2">NEAU-A11</strain>
    </source>
</reference>
<dbReference type="PRINTS" id="PR00111">
    <property type="entry name" value="ABHYDROLASE"/>
</dbReference>
<evidence type="ECO:0000259" key="1">
    <source>
        <dbReference type="Pfam" id="PF12697"/>
    </source>
</evidence>
<sequence length="279" mass="29641">MTELSYVRRGYGPPLVLIHGIGSHWRVWSPILGEVSRHRDVIALDLPGFGDSPPWPDLPPGGGPPGSVTHLADLVTAFLDRLGVRTPEVAGSSLGGGIALELGRRGLARTVTAFAPVGFWNRSGRRWCQAVVGAARTGAVRLGPALPQIMASRAGRAAFCSVFYAHPGRLHAADCLAAARALAGAPGFAEARRAFAHLRPWTYARTGDLTRIPVTIAWGTRDAVLPHRSQARRARVVLPTARHVRLPGCGHLPFADDPSRCAELLLAGTSGHPGPDHPQ</sequence>
<accession>A0A931C892</accession>
<name>A0A931C892_9ACTN</name>